<reference evidence="2 3" key="1">
    <citation type="journal article" date="2013" name="Nat. Commun.">
        <title>The evolution and pathogenic mechanisms of the rice sheath blight pathogen.</title>
        <authorList>
            <person name="Zheng A."/>
            <person name="Lin R."/>
            <person name="Xu L."/>
            <person name="Qin P."/>
            <person name="Tang C."/>
            <person name="Ai P."/>
            <person name="Zhang D."/>
            <person name="Liu Y."/>
            <person name="Sun Z."/>
            <person name="Feng H."/>
            <person name="Wang Y."/>
            <person name="Chen Y."/>
            <person name="Liang X."/>
            <person name="Fu R."/>
            <person name="Li Q."/>
            <person name="Zhang J."/>
            <person name="Yu X."/>
            <person name="Xie Z."/>
            <person name="Ding L."/>
            <person name="Guan P."/>
            <person name="Tang J."/>
            <person name="Liang Y."/>
            <person name="Wang S."/>
            <person name="Deng Q."/>
            <person name="Li S."/>
            <person name="Zhu J."/>
            <person name="Wang L."/>
            <person name="Liu H."/>
            <person name="Li P."/>
        </authorList>
    </citation>
    <scope>NUCLEOTIDE SEQUENCE [LARGE SCALE GENOMIC DNA]</scope>
    <source>
        <strain evidence="3">AG-1 IA</strain>
    </source>
</reference>
<evidence type="ECO:0000313" key="2">
    <source>
        <dbReference type="EMBL" id="ELU42893.1"/>
    </source>
</evidence>
<feature type="domain" description="F-box" evidence="1">
    <location>
        <begin position="386"/>
        <end position="418"/>
    </location>
</feature>
<protein>
    <submittedName>
        <fullName evidence="2">F-box domain-containing protein</fullName>
    </submittedName>
</protein>
<gene>
    <name evidence="2" type="ORF">AG1IA_03073</name>
</gene>
<keyword evidence="3" id="KW-1185">Reference proteome</keyword>
<proteinExistence type="predicted"/>
<dbReference type="EMBL" id="AFRT01000690">
    <property type="protein sequence ID" value="ELU42893.1"/>
    <property type="molecule type" value="Genomic_DNA"/>
</dbReference>
<name>L8X1K8_THACA</name>
<evidence type="ECO:0000313" key="3">
    <source>
        <dbReference type="Proteomes" id="UP000011668"/>
    </source>
</evidence>
<dbReference type="Pfam" id="PF00646">
    <property type="entry name" value="F-box"/>
    <property type="match status" value="1"/>
</dbReference>
<organism evidence="2 3">
    <name type="scientific">Thanatephorus cucumeris (strain AG1-IA)</name>
    <name type="common">Rice sheath blight fungus</name>
    <name type="synonym">Rhizoctonia solani</name>
    <dbReference type="NCBI Taxonomy" id="983506"/>
    <lineage>
        <taxon>Eukaryota</taxon>
        <taxon>Fungi</taxon>
        <taxon>Dikarya</taxon>
        <taxon>Basidiomycota</taxon>
        <taxon>Agaricomycotina</taxon>
        <taxon>Agaricomycetes</taxon>
        <taxon>Cantharellales</taxon>
        <taxon>Ceratobasidiaceae</taxon>
        <taxon>Rhizoctonia</taxon>
        <taxon>Rhizoctonia solani AG-1</taxon>
    </lineage>
</organism>
<dbReference type="HOGENOM" id="CLU_311257_0_0_1"/>
<comment type="caution">
    <text evidence="2">The sequence shown here is derived from an EMBL/GenBank/DDBJ whole genome shotgun (WGS) entry which is preliminary data.</text>
</comment>
<dbReference type="AlphaFoldDB" id="L8X1K8"/>
<sequence length="944" mass="104426">MFSKLQSAAMGGATMGELQRIANAAVTGLVGVSTIKLMGAGIKPLGQSTDFDPREWRTWESESKVDSLAKSSSGLVRVTTVSLHDFDKGCHTGEIRAPLWFVPEGKDPLSICVRTPASFDGIGYKTPLGCVDEGPKKGVVGMWYVPTNETRCMPQWSTFEDEAEDNDDWNGMCESTSANIAGSQSHLTCGSRRVYEGSTGSLILSTSNVNALAHPWKYFITSRTSPEKALTSRVSNDIKSRPSALCRLPHYFHHISPATAFGTIMTGRGMLRDYSTNGRRGDIIPIPGLISGETLLNSTPLNDTISHEIKVESCSALKLDIQSLHAVSRRQSISSPMSPIDLRIAELEASMATERASRLSASPKILSNLRPGPTQRRSSLALKTGISRLPREIARKIVESVEFRCDIAALSQVSKSWREETLPRLYSVLTLRGWDQIISCLATVCSADHIANMVVDLTLGEILSLAKSPGSANTISDTGAWPTRLNHEFYSIVKDALDRTRNLRRLALLLDSDIVRVSPRTRRSDLSQVYGQTLGYDVSTILENCRFRLHHFVYEGPDSLSCLETFLDFQSMIRTLQIPYRPAVMRSSFALPPHVTQLWLPLSGHANGFHYNNIGKISHLSIKGEPLPSSLEQFRDSPIHYLAHDLSSWTATRLMLPGWLQRLVPEMFSNLRVLRLIDYWVTCETADNATSFPQPNSTSAVTELPDWDTITAFPLGNPINPPLPTENEVSPLGIGHFLHGTADSDSNTAPILRVESGLLDMLSHLPHLKALEVGGFVVRDIGQLRNKVGHAELWLSQRTQWEEDFVNSIAARSATNLVVVSFLACDKPLYLSAFRDAPLTSPDSHRQWCAYLQSARAQVSRETEESGATISSLVAQAGLQQWKGSDSEPSQCDYEIDSSFMSSKLTRDLAEEVVMSEWIKVGSAEGWKRRTNVRHLRDIWPQGR</sequence>
<dbReference type="Proteomes" id="UP000011668">
    <property type="component" value="Unassembled WGS sequence"/>
</dbReference>
<accession>L8X1K8</accession>
<dbReference type="InterPro" id="IPR001810">
    <property type="entry name" value="F-box_dom"/>
</dbReference>
<dbReference type="CDD" id="cd09917">
    <property type="entry name" value="F-box_SF"/>
    <property type="match status" value="1"/>
</dbReference>
<dbReference type="STRING" id="983506.L8X1K8"/>
<evidence type="ECO:0000259" key="1">
    <source>
        <dbReference type="Pfam" id="PF00646"/>
    </source>
</evidence>
<dbReference type="OrthoDB" id="3184724at2759"/>